<evidence type="ECO:0000256" key="1">
    <source>
        <dbReference type="ARBA" id="ARBA00007227"/>
    </source>
</evidence>
<proteinExistence type="inferred from homology"/>
<dbReference type="RefSeq" id="WP_220305655.1">
    <property type="nucleotide sequence ID" value="NZ_CP080590.1"/>
</dbReference>
<dbReference type="EMBL" id="CP080590">
    <property type="protein sequence ID" value="QYO77193.1"/>
    <property type="molecule type" value="Genomic_DNA"/>
</dbReference>
<reference evidence="3 4" key="1">
    <citation type="submission" date="2021-08" db="EMBL/GenBank/DDBJ databases">
        <title>Devosia salina sp. nov., isolated from the South China Sea sediment.</title>
        <authorList>
            <person name="Zhou Z."/>
        </authorList>
    </citation>
    <scope>NUCLEOTIDE SEQUENCE [LARGE SCALE GENOMIC DNA]</scope>
    <source>
        <strain evidence="3 4">SCS-3</strain>
    </source>
</reference>
<keyword evidence="4" id="KW-1185">Reference proteome</keyword>
<name>A0ABX8WFL7_9HYPH</name>
<organism evidence="3 4">
    <name type="scientific">Devosia salina</name>
    <dbReference type="NCBI Taxonomy" id="2860336"/>
    <lineage>
        <taxon>Bacteria</taxon>
        <taxon>Pseudomonadati</taxon>
        <taxon>Pseudomonadota</taxon>
        <taxon>Alphaproteobacteria</taxon>
        <taxon>Hyphomicrobiales</taxon>
        <taxon>Devosiaceae</taxon>
        <taxon>Devosia</taxon>
    </lineage>
</organism>
<evidence type="ECO:0000313" key="4">
    <source>
        <dbReference type="Proteomes" id="UP000825799"/>
    </source>
</evidence>
<protein>
    <submittedName>
        <fullName evidence="3">ImmA/IrrE family metallo-endopeptidase</fullName>
    </submittedName>
</protein>
<dbReference type="SMART" id="SM00530">
    <property type="entry name" value="HTH_XRE"/>
    <property type="match status" value="1"/>
</dbReference>
<dbReference type="Gene3D" id="1.10.10.2910">
    <property type="match status" value="1"/>
</dbReference>
<dbReference type="Proteomes" id="UP000825799">
    <property type="component" value="Chromosome"/>
</dbReference>
<comment type="similarity">
    <text evidence="1">Belongs to the short-chain fatty acyl-CoA assimilation regulator (ScfR) family.</text>
</comment>
<dbReference type="Gene3D" id="1.10.260.40">
    <property type="entry name" value="lambda repressor-like DNA-binding domains"/>
    <property type="match status" value="1"/>
</dbReference>
<feature type="domain" description="HTH cro/C1-type" evidence="2">
    <location>
        <begin position="7"/>
        <end position="61"/>
    </location>
</feature>
<dbReference type="PANTHER" id="PTHR43236:SF2">
    <property type="entry name" value="BLL0069 PROTEIN"/>
    <property type="match status" value="1"/>
</dbReference>
<dbReference type="Pfam" id="PF13560">
    <property type="entry name" value="HTH_31"/>
    <property type="match status" value="1"/>
</dbReference>
<evidence type="ECO:0000259" key="2">
    <source>
        <dbReference type="PROSITE" id="PS50943"/>
    </source>
</evidence>
<dbReference type="CDD" id="cd00093">
    <property type="entry name" value="HTH_XRE"/>
    <property type="match status" value="1"/>
</dbReference>
<accession>A0ABX8WFL7</accession>
<dbReference type="PROSITE" id="PS50943">
    <property type="entry name" value="HTH_CROC1"/>
    <property type="match status" value="1"/>
</dbReference>
<dbReference type="InterPro" id="IPR052345">
    <property type="entry name" value="Rad_response_metalloprotease"/>
</dbReference>
<dbReference type="InterPro" id="IPR010359">
    <property type="entry name" value="IrrE_HExxH"/>
</dbReference>
<dbReference type="InterPro" id="IPR010982">
    <property type="entry name" value="Lambda_DNA-bd_dom_sf"/>
</dbReference>
<sequence>MEVNKILRQVREQRQFSIAQVADRTGISAGRLEDFEAGSREPSYNQLTALAGVYGVAPYIFASKTLPNLEPNLPDFRQERPRPAAPSPRGMHRIWAVENASEYTKQLMDALGFKPEQLTRSKPEPTIDFARKLRAEFEEWLQPRFDGFQFAGASEQKFLAAFRLYFEFQGNLVNINDAPTADYTGFYADPEVGIPSIFVNRKIYSKKAQLFTLLHEYCHYIIGAEGISDPFVSRNSTEAVCNRFAAEFLAPKDQFIDLVEHLPKDRFQSTDRLIKAVSNRALLSMHATGIRLVETGYLSQSALNSWLANVFKNPRVEKDDEPEVAGGHVHAKRLGELGYLPTFLSAAAIKARIIDRHDVVVGLGLADSIQDAAFDLAQRRFDRAAN</sequence>
<evidence type="ECO:0000313" key="3">
    <source>
        <dbReference type="EMBL" id="QYO77193.1"/>
    </source>
</evidence>
<dbReference type="PANTHER" id="PTHR43236">
    <property type="entry name" value="ANTITOXIN HIGA1"/>
    <property type="match status" value="1"/>
</dbReference>
<dbReference type="Pfam" id="PF06114">
    <property type="entry name" value="Peptidase_M78"/>
    <property type="match status" value="1"/>
</dbReference>
<dbReference type="InterPro" id="IPR001387">
    <property type="entry name" value="Cro/C1-type_HTH"/>
</dbReference>
<dbReference type="SUPFAM" id="SSF47413">
    <property type="entry name" value="lambda repressor-like DNA-binding domains"/>
    <property type="match status" value="1"/>
</dbReference>
<gene>
    <name evidence="3" type="ORF">K1X15_00880</name>
</gene>